<dbReference type="InterPro" id="IPR003593">
    <property type="entry name" value="AAA+_ATPase"/>
</dbReference>
<dbReference type="SMART" id="SM00382">
    <property type="entry name" value="AAA"/>
    <property type="match status" value="1"/>
</dbReference>
<dbReference type="GO" id="GO:0016887">
    <property type="term" value="F:ATP hydrolysis activity"/>
    <property type="evidence" value="ECO:0007669"/>
    <property type="project" value="InterPro"/>
</dbReference>
<evidence type="ECO:0000313" key="4">
    <source>
        <dbReference type="EMBL" id="QPK80437.1"/>
    </source>
</evidence>
<dbReference type="AlphaFoldDB" id="A0A7T0KH25"/>
<dbReference type="Pfam" id="PF00005">
    <property type="entry name" value="ABC_tran"/>
    <property type="match status" value="1"/>
</dbReference>
<keyword evidence="2 4" id="KW-0067">ATP-binding</keyword>
<evidence type="ECO:0000313" key="5">
    <source>
        <dbReference type="Proteomes" id="UP000594681"/>
    </source>
</evidence>
<proteinExistence type="predicted"/>
<dbReference type="GO" id="GO:0005524">
    <property type="term" value="F:ATP binding"/>
    <property type="evidence" value="ECO:0007669"/>
    <property type="project" value="UniProtKB-KW"/>
</dbReference>
<reference evidence="4 5" key="1">
    <citation type="submission" date="2020-11" db="EMBL/GenBank/DDBJ databases">
        <title>Corynebacterium sp. ZJ-599.</title>
        <authorList>
            <person name="Zhou J."/>
        </authorList>
    </citation>
    <scope>NUCLEOTIDE SEQUENCE [LARGE SCALE GENOMIC DNA]</scope>
    <source>
        <strain evidence="4 5">ZJ-599</strain>
    </source>
</reference>
<dbReference type="PROSITE" id="PS50893">
    <property type="entry name" value="ABC_TRANSPORTER_2"/>
    <property type="match status" value="1"/>
</dbReference>
<feature type="domain" description="ABC transporter" evidence="3">
    <location>
        <begin position="1"/>
        <end position="208"/>
    </location>
</feature>
<dbReference type="InterPro" id="IPR003439">
    <property type="entry name" value="ABC_transporter-like_ATP-bd"/>
</dbReference>
<sequence>MRNTPPLNFSLERGLTHGLVGANGVGKTTLLRMIAGQRNARGLQVFGHAPFDLRYVLDRTILMGIDNPLPDGWNVATLCKLGRARWETWNQDRAEELIERFELPKKNYSGLSRGQKSAMGIIMACASGCELMLLDEPYLGLDVAKREVFFEVLAQEHGRTIIISTHHLNELAGHLNTVLLLADAPLAGQVGDILEAVVSLSGPAGLVDQAIEQLRLPILGRESSPVGDKVLIDARGHRVDEVFEAAAHLRLRAQEVSLEQAVTALATTGAGER</sequence>
<accession>A0A7T0KH25</accession>
<keyword evidence="1" id="KW-0547">Nucleotide-binding</keyword>
<evidence type="ECO:0000256" key="1">
    <source>
        <dbReference type="ARBA" id="ARBA00022741"/>
    </source>
</evidence>
<dbReference type="PANTHER" id="PTHR43158:SF2">
    <property type="entry name" value="SKFA PEPTIDE EXPORT ATP-BINDING PROTEIN SKFE"/>
    <property type="match status" value="1"/>
</dbReference>
<dbReference type="Proteomes" id="UP000594681">
    <property type="component" value="Chromosome"/>
</dbReference>
<protein>
    <submittedName>
        <fullName evidence="4">ATP-binding cassette domain-containing protein</fullName>
    </submittedName>
</protein>
<dbReference type="SUPFAM" id="SSF52540">
    <property type="entry name" value="P-loop containing nucleoside triphosphate hydrolases"/>
    <property type="match status" value="1"/>
</dbReference>
<dbReference type="KEGG" id="cliz:G7Y31_11285"/>
<dbReference type="PANTHER" id="PTHR43158">
    <property type="entry name" value="SKFA PEPTIDE EXPORT ATP-BINDING PROTEIN SKFE"/>
    <property type="match status" value="1"/>
</dbReference>
<keyword evidence="5" id="KW-1185">Reference proteome</keyword>
<dbReference type="EMBL" id="CP064954">
    <property type="protein sequence ID" value="QPK80437.1"/>
    <property type="molecule type" value="Genomic_DNA"/>
</dbReference>
<evidence type="ECO:0000259" key="3">
    <source>
        <dbReference type="PROSITE" id="PS50893"/>
    </source>
</evidence>
<dbReference type="Gene3D" id="3.40.50.300">
    <property type="entry name" value="P-loop containing nucleotide triphosphate hydrolases"/>
    <property type="match status" value="1"/>
</dbReference>
<organism evidence="4 5">
    <name type="scientific">Corynebacterium lizhenjunii</name>
    <dbReference type="NCBI Taxonomy" id="2709394"/>
    <lineage>
        <taxon>Bacteria</taxon>
        <taxon>Bacillati</taxon>
        <taxon>Actinomycetota</taxon>
        <taxon>Actinomycetes</taxon>
        <taxon>Mycobacteriales</taxon>
        <taxon>Corynebacteriaceae</taxon>
        <taxon>Corynebacterium</taxon>
    </lineage>
</organism>
<evidence type="ECO:0000256" key="2">
    <source>
        <dbReference type="ARBA" id="ARBA00022840"/>
    </source>
</evidence>
<dbReference type="InterPro" id="IPR027417">
    <property type="entry name" value="P-loop_NTPase"/>
</dbReference>
<name>A0A7T0KH25_9CORY</name>
<gene>
    <name evidence="4" type="ORF">G7Y31_11285</name>
</gene>